<dbReference type="Pfam" id="PF13358">
    <property type="entry name" value="DDE_3"/>
    <property type="match status" value="1"/>
</dbReference>
<sequence length="608" mass="67720">MQADARGLVNILNSLNFQTRLPLPFSVFGSGWRGRGGGAWDAPVGEAWKYGEGKGVNFREIIRLVAAPLNIVYPLPRRDDAIAPLPRASSRGETSLAYLGFGRESRLETTSFTSLQPSSHSLRVDATSGGNDARMLLVLSVFSVSFLPVVAARIQFNVACEPPLLRQDDNARSHVSRAAMQWYADNNVRRLDWPAQSPDLNSIEHLWDELNRRVRARQARRIWPTKLKSAGDLVEDDSAAIHSSREQENARRKADVLDRYYVLCRHRIEAPWTSKADDASSFSGAAMAERLECAPPTKANRESCRTTPLVGGFSRGYPVSPTPSFWRCSIITSFHPHRLSRKPRCKEPPKSLHSLTHSRFVLSTAAHQKCSKRRDGETGDEPSSHLVQGVKPAISSELPWEEAFSHTEAETLEESGVTEPFITSPTQYTLNSPLIVSYGTTGNQYTQTLTRRDTPLSCADTVAWCCNKPPSPSSPQQTCRRRGIRAVLSAIGLYSFWGGQRQSTTFCYRRVCCQQLGFEKDGADWSRLPYQRAGKREYLQGKSTPSPAYYSSVRHSSHPIDVVRRIPAHTPWPGFQVRRPGSELFILCRSGRAVAIVSALLDVGNLDL</sequence>
<feature type="region of interest" description="Disordered" evidence="1">
    <location>
        <begin position="364"/>
        <end position="386"/>
    </location>
</feature>
<comment type="caution">
    <text evidence="3">The sequence shown here is derived from an EMBL/GenBank/DDBJ whole genome shotgun (WGS) entry which is preliminary data.</text>
</comment>
<feature type="domain" description="Tc1-like transposase DDE" evidence="2">
    <location>
        <begin position="169"/>
        <end position="219"/>
    </location>
</feature>
<dbReference type="Gene3D" id="3.30.420.10">
    <property type="entry name" value="Ribonuclease H-like superfamily/Ribonuclease H"/>
    <property type="match status" value="1"/>
</dbReference>
<accession>A0ABQ9H3G5</accession>
<dbReference type="EMBL" id="JARBHB010000007">
    <property type="protein sequence ID" value="KAJ8878834.1"/>
    <property type="molecule type" value="Genomic_DNA"/>
</dbReference>
<dbReference type="InterPro" id="IPR038717">
    <property type="entry name" value="Tc1-like_DDE_dom"/>
</dbReference>
<dbReference type="Proteomes" id="UP001159363">
    <property type="component" value="Chromosome 6"/>
</dbReference>
<evidence type="ECO:0000259" key="2">
    <source>
        <dbReference type="Pfam" id="PF13358"/>
    </source>
</evidence>
<protein>
    <recommendedName>
        <fullName evidence="2">Tc1-like transposase DDE domain-containing protein</fullName>
    </recommendedName>
</protein>
<evidence type="ECO:0000256" key="1">
    <source>
        <dbReference type="SAM" id="MobiDB-lite"/>
    </source>
</evidence>
<evidence type="ECO:0000313" key="4">
    <source>
        <dbReference type="Proteomes" id="UP001159363"/>
    </source>
</evidence>
<dbReference type="InterPro" id="IPR036397">
    <property type="entry name" value="RNaseH_sf"/>
</dbReference>
<gene>
    <name evidence="3" type="ORF">PR048_019423</name>
</gene>
<evidence type="ECO:0000313" key="3">
    <source>
        <dbReference type="EMBL" id="KAJ8878834.1"/>
    </source>
</evidence>
<reference evidence="3 4" key="1">
    <citation type="submission" date="2023-02" db="EMBL/GenBank/DDBJ databases">
        <title>LHISI_Scaffold_Assembly.</title>
        <authorList>
            <person name="Stuart O.P."/>
            <person name="Cleave R."/>
            <person name="Magrath M.J.L."/>
            <person name="Mikheyev A.S."/>
        </authorList>
    </citation>
    <scope>NUCLEOTIDE SEQUENCE [LARGE SCALE GENOMIC DNA]</scope>
    <source>
        <strain evidence="3">Daus_M_001</strain>
        <tissue evidence="3">Leg muscle</tissue>
    </source>
</reference>
<organism evidence="3 4">
    <name type="scientific">Dryococelus australis</name>
    <dbReference type="NCBI Taxonomy" id="614101"/>
    <lineage>
        <taxon>Eukaryota</taxon>
        <taxon>Metazoa</taxon>
        <taxon>Ecdysozoa</taxon>
        <taxon>Arthropoda</taxon>
        <taxon>Hexapoda</taxon>
        <taxon>Insecta</taxon>
        <taxon>Pterygota</taxon>
        <taxon>Neoptera</taxon>
        <taxon>Polyneoptera</taxon>
        <taxon>Phasmatodea</taxon>
        <taxon>Verophasmatodea</taxon>
        <taxon>Anareolatae</taxon>
        <taxon>Phasmatidae</taxon>
        <taxon>Eurycanthinae</taxon>
        <taxon>Dryococelus</taxon>
    </lineage>
</organism>
<name>A0ABQ9H3G5_9NEOP</name>
<keyword evidence="4" id="KW-1185">Reference proteome</keyword>
<proteinExistence type="predicted"/>